<organism evidence="1 2">
    <name type="scientific">Phytophthora rubi</name>
    <dbReference type="NCBI Taxonomy" id="129364"/>
    <lineage>
        <taxon>Eukaryota</taxon>
        <taxon>Sar</taxon>
        <taxon>Stramenopiles</taxon>
        <taxon>Oomycota</taxon>
        <taxon>Peronosporomycetes</taxon>
        <taxon>Peronosporales</taxon>
        <taxon>Peronosporaceae</taxon>
        <taxon>Phytophthora</taxon>
    </lineage>
</organism>
<evidence type="ECO:0000313" key="2">
    <source>
        <dbReference type="Proteomes" id="UP000435112"/>
    </source>
</evidence>
<dbReference type="OrthoDB" id="10538584at2759"/>
<comment type="caution">
    <text evidence="1">The sequence shown here is derived from an EMBL/GenBank/DDBJ whole genome shotgun (WGS) entry which is preliminary data.</text>
</comment>
<gene>
    <name evidence="1" type="ORF">PR002_g26991</name>
</gene>
<dbReference type="AlphaFoldDB" id="A0A6A3HKN7"/>
<protein>
    <submittedName>
        <fullName evidence="1">Uncharacterized protein</fullName>
    </submittedName>
</protein>
<dbReference type="Proteomes" id="UP000435112">
    <property type="component" value="Unassembled WGS sequence"/>
</dbReference>
<name>A0A6A3HKN7_9STRA</name>
<proteinExistence type="predicted"/>
<accession>A0A6A3HKN7</accession>
<reference evidence="1 2" key="1">
    <citation type="submission" date="2018-09" db="EMBL/GenBank/DDBJ databases">
        <title>Genomic investigation of the strawberry pathogen Phytophthora fragariae indicates pathogenicity is determined by transcriptional variation in three key races.</title>
        <authorList>
            <person name="Adams T.M."/>
            <person name="Armitage A.D."/>
            <person name="Sobczyk M.K."/>
            <person name="Bates H.J."/>
            <person name="Dunwell J.M."/>
            <person name="Nellist C.F."/>
            <person name="Harrison R.J."/>
        </authorList>
    </citation>
    <scope>NUCLEOTIDE SEQUENCE [LARGE SCALE GENOMIC DNA]</scope>
    <source>
        <strain evidence="1 2">SCRP324</strain>
    </source>
</reference>
<sequence>MPKARQSTIYENGQYSTPSIDAAYVAAQEAYRGNVSAAMCSNSFFGLFSFYYQQASSQER</sequence>
<evidence type="ECO:0000313" key="1">
    <source>
        <dbReference type="EMBL" id="KAE8970859.1"/>
    </source>
</evidence>
<dbReference type="EMBL" id="QXFU01004077">
    <property type="protein sequence ID" value="KAE8970859.1"/>
    <property type="molecule type" value="Genomic_DNA"/>
</dbReference>